<keyword evidence="3" id="KW-0689">Ribosomal protein</keyword>
<sequence length="228" mass="26365">MKDNETVLGLSKFEKILIILIPMVLGGLIGWFIPTIADWILKLPVVPMEKLILLITSFNSLWVSIVATVLGIIVGVLLTFIIFDESLEVTISNNSLQLKLGDNIETIEKKDISVIYMENKQLIILGQNSEELYREVFETRKETVRQTLLNYQYPWKEKDPFDSHYQRWVLGHPDFPEKINALLYAREFALKENKKENAKYLRKDLAKLGVVIRDERNGQYARLIKGAK</sequence>
<accession>A0A2C3XQ60</accession>
<dbReference type="InterPro" id="IPR056411">
    <property type="entry name" value="CysS_C"/>
</dbReference>
<dbReference type="GO" id="GO:0005840">
    <property type="term" value="C:ribosome"/>
    <property type="evidence" value="ECO:0007669"/>
    <property type="project" value="UniProtKB-KW"/>
</dbReference>
<dbReference type="InterPro" id="IPR057798">
    <property type="entry name" value="PH_YqeB"/>
</dbReference>
<keyword evidence="3" id="KW-0687">Ribonucleoprotein</keyword>
<feature type="domain" description="YqeB PH" evidence="2">
    <location>
        <begin position="6"/>
        <end position="156"/>
    </location>
</feature>
<dbReference type="Pfam" id="PF23493">
    <property type="entry name" value="CysS_C"/>
    <property type="match status" value="1"/>
</dbReference>
<gene>
    <name evidence="3" type="ORF">CN613_26025</name>
</gene>
<comment type="caution">
    <text evidence="3">The sequence shown here is derived from an EMBL/GenBank/DDBJ whole genome shotgun (WGS) entry which is preliminary data.</text>
</comment>
<reference evidence="3 4" key="1">
    <citation type="submission" date="2017-09" db="EMBL/GenBank/DDBJ databases">
        <title>Large-scale bioinformatics analysis of Bacillus genomes uncovers conserved roles of natural products in bacterial physiology.</title>
        <authorList>
            <consortium name="Agbiome Team Llc"/>
            <person name="Bleich R.M."/>
            <person name="Grubbs K.J."/>
            <person name="Santa Maria K.C."/>
            <person name="Allen S.E."/>
            <person name="Farag S."/>
            <person name="Shank E.A."/>
            <person name="Bowers A."/>
        </authorList>
    </citation>
    <scope>NUCLEOTIDE SEQUENCE [LARGE SCALE GENOMIC DNA]</scope>
    <source>
        <strain evidence="3 4">AFS009893</strain>
    </source>
</reference>
<evidence type="ECO:0000259" key="2">
    <source>
        <dbReference type="Pfam" id="PF23494"/>
    </source>
</evidence>
<dbReference type="EMBL" id="NUDP01000122">
    <property type="protein sequence ID" value="PEM65035.1"/>
    <property type="molecule type" value="Genomic_DNA"/>
</dbReference>
<evidence type="ECO:0000313" key="4">
    <source>
        <dbReference type="Proteomes" id="UP000219775"/>
    </source>
</evidence>
<dbReference type="Pfam" id="PF23494">
    <property type="entry name" value="bPH_10"/>
    <property type="match status" value="1"/>
</dbReference>
<proteinExistence type="predicted"/>
<evidence type="ECO:0000313" key="3">
    <source>
        <dbReference type="EMBL" id="PEM65035.1"/>
    </source>
</evidence>
<dbReference type="AlphaFoldDB" id="A0A2C3XQ60"/>
<dbReference type="RefSeq" id="WP_097849766.1">
    <property type="nucleotide sequence ID" value="NZ_NUAS01000158.1"/>
</dbReference>
<dbReference type="Proteomes" id="UP000219775">
    <property type="component" value="Unassembled WGS sequence"/>
</dbReference>
<organism evidence="3 4">
    <name type="scientific">Bacillus pseudomycoides</name>
    <dbReference type="NCBI Taxonomy" id="64104"/>
    <lineage>
        <taxon>Bacteria</taxon>
        <taxon>Bacillati</taxon>
        <taxon>Bacillota</taxon>
        <taxon>Bacilli</taxon>
        <taxon>Bacillales</taxon>
        <taxon>Bacillaceae</taxon>
        <taxon>Bacillus</taxon>
        <taxon>Bacillus cereus group</taxon>
    </lineage>
</organism>
<evidence type="ECO:0000259" key="1">
    <source>
        <dbReference type="Pfam" id="PF23493"/>
    </source>
</evidence>
<feature type="domain" description="Cysteinyl-tRNA ligase anticodon binding" evidence="1">
    <location>
        <begin position="172"/>
        <end position="222"/>
    </location>
</feature>
<protein>
    <submittedName>
        <fullName evidence="3">50S ribosomal protein L29</fullName>
    </submittedName>
</protein>
<name>A0A2C3XQ60_9BACI</name>